<comment type="caution">
    <text evidence="1">The sequence shown here is derived from an EMBL/GenBank/DDBJ whole genome shotgun (WGS) entry which is preliminary data.</text>
</comment>
<sequence>MRIATNHIAGRIRTFVALLVALCALALYPAPRVPVASALQAGDTIAGFALSAAKGIVPGATLDHASARASDPASPDPLFLYAVIFALCHLARPQAATLGLLHVHGPAPSSQSTRGAHPPRAPPFA</sequence>
<gene>
    <name evidence="1" type="ORF">IQ782_25990</name>
</gene>
<proteinExistence type="predicted"/>
<keyword evidence="2" id="KW-1185">Reference proteome</keyword>
<name>A0ABR9X9M5_9RHOB</name>
<reference evidence="1 2" key="1">
    <citation type="journal article" date="2021" name="Int. J. Syst. Evol. Microbiol.">
        <title>Salipiger mangrovisoli sp. nov., isolated from mangrove soil and the proposal for the reclassification of Paraphaeobacter pallidus as Salipiger pallidus comb. nov.</title>
        <authorList>
            <person name="Du J."/>
            <person name="Liu Y."/>
            <person name="Pei T."/>
            <person name="Deng M.R."/>
            <person name="Zhu H."/>
        </authorList>
    </citation>
    <scope>NUCLEOTIDE SEQUENCE [LARGE SCALE GENOMIC DNA]</scope>
    <source>
        <strain evidence="1 2">6D45A</strain>
    </source>
</reference>
<dbReference type="EMBL" id="JADFFK010000030">
    <property type="protein sequence ID" value="MBE9640309.1"/>
    <property type="molecule type" value="Genomic_DNA"/>
</dbReference>
<dbReference type="RefSeq" id="WP_194137579.1">
    <property type="nucleotide sequence ID" value="NZ_JADFFK010000030.1"/>
</dbReference>
<evidence type="ECO:0000313" key="1">
    <source>
        <dbReference type="EMBL" id="MBE9640309.1"/>
    </source>
</evidence>
<accession>A0ABR9X9M5</accession>
<organism evidence="1 2">
    <name type="scientific">Salipiger mangrovisoli</name>
    <dbReference type="NCBI Taxonomy" id="2865933"/>
    <lineage>
        <taxon>Bacteria</taxon>
        <taxon>Pseudomonadati</taxon>
        <taxon>Pseudomonadota</taxon>
        <taxon>Alphaproteobacteria</taxon>
        <taxon>Rhodobacterales</taxon>
        <taxon>Roseobacteraceae</taxon>
        <taxon>Salipiger</taxon>
    </lineage>
</organism>
<dbReference type="Proteomes" id="UP000607796">
    <property type="component" value="Unassembled WGS sequence"/>
</dbReference>
<evidence type="ECO:0000313" key="2">
    <source>
        <dbReference type="Proteomes" id="UP000607796"/>
    </source>
</evidence>
<protein>
    <submittedName>
        <fullName evidence="1">Uncharacterized protein</fullName>
    </submittedName>
</protein>